<dbReference type="OrthoDB" id="2396694at2759"/>
<reference evidence="2" key="1">
    <citation type="submission" date="2022-08" db="EMBL/GenBank/DDBJ databases">
        <authorList>
            <person name="Kallberg Y."/>
            <person name="Tangrot J."/>
            <person name="Rosling A."/>
        </authorList>
    </citation>
    <scope>NUCLEOTIDE SEQUENCE</scope>
    <source>
        <strain evidence="2">Wild A</strain>
    </source>
</reference>
<feature type="non-terminal residue" evidence="2">
    <location>
        <position position="1"/>
    </location>
</feature>
<evidence type="ECO:0000256" key="1">
    <source>
        <dbReference type="SAM" id="Phobius"/>
    </source>
</evidence>
<proteinExistence type="predicted"/>
<dbReference type="Proteomes" id="UP001153678">
    <property type="component" value="Unassembled WGS sequence"/>
</dbReference>
<gene>
    <name evidence="2" type="ORF">FWILDA_LOCUS2507</name>
</gene>
<keyword evidence="1" id="KW-0812">Transmembrane</keyword>
<keyword evidence="1" id="KW-1133">Transmembrane helix</keyword>
<feature type="transmembrane region" description="Helical" evidence="1">
    <location>
        <begin position="21"/>
        <end position="42"/>
    </location>
</feature>
<organism evidence="2 3">
    <name type="scientific">Funneliformis geosporum</name>
    <dbReference type="NCBI Taxonomy" id="1117311"/>
    <lineage>
        <taxon>Eukaryota</taxon>
        <taxon>Fungi</taxon>
        <taxon>Fungi incertae sedis</taxon>
        <taxon>Mucoromycota</taxon>
        <taxon>Glomeromycotina</taxon>
        <taxon>Glomeromycetes</taxon>
        <taxon>Glomerales</taxon>
        <taxon>Glomeraceae</taxon>
        <taxon>Funneliformis</taxon>
    </lineage>
</organism>
<dbReference type="EMBL" id="CAMKVN010000294">
    <property type="protein sequence ID" value="CAI2166307.1"/>
    <property type="molecule type" value="Genomic_DNA"/>
</dbReference>
<evidence type="ECO:0000313" key="2">
    <source>
        <dbReference type="EMBL" id="CAI2166307.1"/>
    </source>
</evidence>
<keyword evidence="3" id="KW-1185">Reference proteome</keyword>
<sequence length="98" mass="10707">MNSRDPAYRDCDGKAVTQCIWEIYLVALLALVITCSHIILAITSSNWSGIASIGAELASAIVFFIAKHSQVQDDNDDELGNVETISKQIGINIELKKK</sequence>
<dbReference type="AlphaFoldDB" id="A0A9W4SFA8"/>
<keyword evidence="1" id="KW-0472">Membrane</keyword>
<comment type="caution">
    <text evidence="2">The sequence shown here is derived from an EMBL/GenBank/DDBJ whole genome shotgun (WGS) entry which is preliminary data.</text>
</comment>
<feature type="transmembrane region" description="Helical" evidence="1">
    <location>
        <begin position="48"/>
        <end position="66"/>
    </location>
</feature>
<name>A0A9W4SFA8_9GLOM</name>
<protein>
    <submittedName>
        <fullName evidence="2">5455_t:CDS:1</fullName>
    </submittedName>
</protein>
<accession>A0A9W4SFA8</accession>
<evidence type="ECO:0000313" key="3">
    <source>
        <dbReference type="Proteomes" id="UP001153678"/>
    </source>
</evidence>